<dbReference type="GO" id="GO:0016798">
    <property type="term" value="F:hydrolase activity, acting on glycosyl bonds"/>
    <property type="evidence" value="ECO:0007669"/>
    <property type="project" value="UniProtKB-KW"/>
</dbReference>
<evidence type="ECO:0000256" key="5">
    <source>
        <dbReference type="ARBA" id="ARBA00022729"/>
    </source>
</evidence>
<dbReference type="GO" id="GO:0061750">
    <property type="term" value="F:acid sphingomyelin phosphodiesterase activity"/>
    <property type="evidence" value="ECO:0007669"/>
    <property type="project" value="TreeGrafter"/>
</dbReference>
<keyword evidence="5 15" id="KW-0732">Signal</keyword>
<evidence type="ECO:0000256" key="11">
    <source>
        <dbReference type="ARBA" id="ARBA00047268"/>
    </source>
</evidence>
<feature type="binding site" evidence="13">
    <location>
        <position position="221"/>
    </location>
    <ligand>
        <name>Zn(2+)</name>
        <dbReference type="ChEBI" id="CHEBI:29105"/>
        <label>1</label>
    </ligand>
</feature>
<dbReference type="InterPro" id="IPR004843">
    <property type="entry name" value="Calcineurin-like_PHP"/>
</dbReference>
<dbReference type="InterPro" id="IPR008139">
    <property type="entry name" value="SaposinB_dom"/>
</dbReference>
<dbReference type="Pfam" id="PF00149">
    <property type="entry name" value="Metallophos"/>
    <property type="match status" value="1"/>
</dbReference>
<feature type="binding site" evidence="13">
    <location>
        <position position="291"/>
    </location>
    <ligand>
        <name>Zn(2+)</name>
        <dbReference type="ChEBI" id="CHEBI:29105"/>
        <label>2</label>
    </ligand>
</feature>
<feature type="disulfide bond" evidence="14">
    <location>
        <begin position="103"/>
        <end position="179"/>
    </location>
</feature>
<feature type="binding site" evidence="13">
    <location>
        <position position="331"/>
    </location>
    <ligand>
        <name>Zn(2+)</name>
        <dbReference type="ChEBI" id="CHEBI:29105"/>
        <label>2</label>
    </ligand>
</feature>
<protein>
    <recommendedName>
        <fullName evidence="12">Sphingomyelin phosphodiesterase</fullName>
        <ecNumber evidence="12">3.1.4.12</ecNumber>
    </recommendedName>
</protein>
<dbReference type="GO" id="GO:0046872">
    <property type="term" value="F:metal ion binding"/>
    <property type="evidence" value="ECO:0007669"/>
    <property type="project" value="UniProtKB-KW"/>
</dbReference>
<feature type="domain" description="Saposin B-type" evidence="16">
    <location>
        <begin position="99"/>
        <end position="183"/>
    </location>
</feature>
<feature type="binding site" evidence="13">
    <location>
        <position position="472"/>
    </location>
    <ligand>
        <name>Zn(2+)</name>
        <dbReference type="ChEBI" id="CHEBI:29105"/>
        <label>2</label>
    </ligand>
</feature>
<evidence type="ECO:0000259" key="16">
    <source>
        <dbReference type="PROSITE" id="PS50015"/>
    </source>
</evidence>
<evidence type="ECO:0000256" key="13">
    <source>
        <dbReference type="PIRSR" id="PIRSR000948-1"/>
    </source>
</evidence>
<evidence type="ECO:0000256" key="10">
    <source>
        <dbReference type="ARBA" id="ARBA00023295"/>
    </source>
</evidence>
<dbReference type="PANTHER" id="PTHR10340:SF34">
    <property type="entry name" value="SPHINGOMYELIN PHOSPHODIESTERASE"/>
    <property type="match status" value="1"/>
</dbReference>
<evidence type="ECO:0000256" key="1">
    <source>
        <dbReference type="ARBA" id="ARBA00004613"/>
    </source>
</evidence>
<dbReference type="Gene3D" id="1.10.225.10">
    <property type="entry name" value="Saposin-like"/>
    <property type="match status" value="1"/>
</dbReference>
<accession>A0AAW2HDK8</accession>
<dbReference type="PROSITE" id="PS50015">
    <property type="entry name" value="SAP_B"/>
    <property type="match status" value="1"/>
</dbReference>
<evidence type="ECO:0000313" key="17">
    <source>
        <dbReference type="EMBL" id="KAL0267656.1"/>
    </source>
</evidence>
<keyword evidence="7 13" id="KW-0862">Zinc</keyword>
<comment type="catalytic activity">
    <reaction evidence="11">
        <text>a sphingomyelin + H2O = phosphocholine + an N-acylsphing-4-enine + H(+)</text>
        <dbReference type="Rhea" id="RHEA:19253"/>
        <dbReference type="ChEBI" id="CHEBI:15377"/>
        <dbReference type="ChEBI" id="CHEBI:15378"/>
        <dbReference type="ChEBI" id="CHEBI:17636"/>
        <dbReference type="ChEBI" id="CHEBI:52639"/>
        <dbReference type="ChEBI" id="CHEBI:295975"/>
        <dbReference type="EC" id="3.1.4.12"/>
    </reaction>
    <physiologicalReaction direction="left-to-right" evidence="11">
        <dbReference type="Rhea" id="RHEA:19254"/>
    </physiologicalReaction>
</comment>
<evidence type="ECO:0000256" key="2">
    <source>
        <dbReference type="ARBA" id="ARBA00008234"/>
    </source>
</evidence>
<evidence type="ECO:0000256" key="8">
    <source>
        <dbReference type="ARBA" id="ARBA00023157"/>
    </source>
</evidence>
<keyword evidence="9" id="KW-0325">Glycoprotein</keyword>
<dbReference type="Gene3D" id="3.60.21.10">
    <property type="match status" value="1"/>
</dbReference>
<dbReference type="AlphaFoldDB" id="A0AAW2HDK8"/>
<dbReference type="InterPro" id="IPR041805">
    <property type="entry name" value="ASMase/PPN1_MPP"/>
</dbReference>
<feature type="binding site" evidence="13">
    <location>
        <position position="219"/>
    </location>
    <ligand>
        <name>Zn(2+)</name>
        <dbReference type="ChEBI" id="CHEBI:29105"/>
        <label>1</label>
    </ligand>
</feature>
<evidence type="ECO:0000256" key="3">
    <source>
        <dbReference type="ARBA" id="ARBA00022525"/>
    </source>
</evidence>
<keyword evidence="4 13" id="KW-0479">Metal-binding</keyword>
<dbReference type="GO" id="GO:0005764">
    <property type="term" value="C:lysosome"/>
    <property type="evidence" value="ECO:0007669"/>
    <property type="project" value="TreeGrafter"/>
</dbReference>
<dbReference type="InterPro" id="IPR011001">
    <property type="entry name" value="Saposin-like"/>
</dbReference>
<comment type="function">
    <text evidence="12">Converts sphingomyelin to ceramide.</text>
</comment>
<keyword evidence="8 14" id="KW-1015">Disulfide bond</keyword>
<feature type="disulfide bond" evidence="14">
    <location>
        <begin position="134"/>
        <end position="145"/>
    </location>
</feature>
<comment type="cofactor">
    <cofactor evidence="13">
        <name>Zn(2+)</name>
        <dbReference type="ChEBI" id="CHEBI:29105"/>
    </cofactor>
    <text evidence="13">Binds 2 Zn(2+) ions per subunit.</text>
</comment>
<keyword evidence="10 12" id="KW-0326">Glycosidase</keyword>
<dbReference type="PANTHER" id="PTHR10340">
    <property type="entry name" value="SPHINGOMYELIN PHOSPHODIESTERASE"/>
    <property type="match status" value="1"/>
</dbReference>
<evidence type="ECO:0000256" key="14">
    <source>
        <dbReference type="PIRSR" id="PIRSR000948-2"/>
    </source>
</evidence>
<reference evidence="17" key="1">
    <citation type="journal article" date="2024" name="Gigascience">
        <title>Chromosome-level genome of the poultry shaft louse Menopon gallinae provides insight into the host-switching and adaptive evolution of parasitic lice.</title>
        <authorList>
            <person name="Xu Y."/>
            <person name="Ma L."/>
            <person name="Liu S."/>
            <person name="Liang Y."/>
            <person name="Liu Q."/>
            <person name="He Z."/>
            <person name="Tian L."/>
            <person name="Duan Y."/>
            <person name="Cai W."/>
            <person name="Li H."/>
            <person name="Song F."/>
        </authorList>
    </citation>
    <scope>NUCLEOTIDE SEQUENCE</scope>
    <source>
        <strain evidence="17">Cailab_2023a</strain>
    </source>
</reference>
<feature type="binding site" evidence="13">
    <location>
        <position position="474"/>
    </location>
    <ligand>
        <name>Zn(2+)</name>
        <dbReference type="ChEBI" id="CHEBI:29105"/>
        <label>1</label>
    </ligand>
</feature>
<dbReference type="SMART" id="SM00741">
    <property type="entry name" value="SapB"/>
    <property type="match status" value="1"/>
</dbReference>
<feature type="disulfide bond" evidence="14">
    <location>
        <begin position="240"/>
        <end position="262"/>
    </location>
</feature>
<feature type="signal peptide" evidence="15">
    <location>
        <begin position="1"/>
        <end position="18"/>
    </location>
</feature>
<evidence type="ECO:0000256" key="6">
    <source>
        <dbReference type="ARBA" id="ARBA00022801"/>
    </source>
</evidence>
<feature type="binding site" evidence="13">
    <location>
        <position position="291"/>
    </location>
    <ligand>
        <name>Zn(2+)</name>
        <dbReference type="ChEBI" id="CHEBI:29105"/>
        <label>1</label>
    </ligand>
</feature>
<feature type="disulfide bond" evidence="14">
    <location>
        <begin position="106"/>
        <end position="171"/>
    </location>
</feature>
<feature type="disulfide bond" evidence="14">
    <location>
        <begin position="398"/>
        <end position="446"/>
    </location>
</feature>
<dbReference type="EC" id="3.1.4.12" evidence="12"/>
<dbReference type="EMBL" id="JARGDH010000005">
    <property type="protein sequence ID" value="KAL0267656.1"/>
    <property type="molecule type" value="Genomic_DNA"/>
</dbReference>
<dbReference type="GO" id="GO:0006685">
    <property type="term" value="P:sphingomyelin catabolic process"/>
    <property type="evidence" value="ECO:0007669"/>
    <property type="project" value="UniProtKB-UniRule"/>
</dbReference>
<dbReference type="InterPro" id="IPR011160">
    <property type="entry name" value="Sphingomy_PDE"/>
</dbReference>
<organism evidence="17">
    <name type="scientific">Menopon gallinae</name>
    <name type="common">poultry shaft louse</name>
    <dbReference type="NCBI Taxonomy" id="328185"/>
    <lineage>
        <taxon>Eukaryota</taxon>
        <taxon>Metazoa</taxon>
        <taxon>Ecdysozoa</taxon>
        <taxon>Arthropoda</taxon>
        <taxon>Hexapoda</taxon>
        <taxon>Insecta</taxon>
        <taxon>Pterygota</taxon>
        <taxon>Neoptera</taxon>
        <taxon>Paraneoptera</taxon>
        <taxon>Psocodea</taxon>
        <taxon>Troctomorpha</taxon>
        <taxon>Phthiraptera</taxon>
        <taxon>Amblycera</taxon>
        <taxon>Menoponidae</taxon>
        <taxon>Menopon</taxon>
    </lineage>
</organism>
<dbReference type="GO" id="GO:0046513">
    <property type="term" value="P:ceramide biosynthetic process"/>
    <property type="evidence" value="ECO:0007669"/>
    <property type="project" value="UniProtKB-ARBA"/>
</dbReference>
<dbReference type="CDD" id="cd00842">
    <property type="entry name" value="MPP_ASMase"/>
    <property type="match status" value="1"/>
</dbReference>
<gene>
    <name evidence="17" type="ORF">PYX00_009859</name>
</gene>
<feature type="disulfide bond" evidence="14">
    <location>
        <begin position="234"/>
        <end position="239"/>
    </location>
</feature>
<feature type="disulfide bond" evidence="14">
    <location>
        <begin position="598"/>
        <end position="602"/>
    </location>
</feature>
<feature type="binding site" evidence="13">
    <location>
        <position position="438"/>
    </location>
    <ligand>
        <name>Zn(2+)</name>
        <dbReference type="ChEBI" id="CHEBI:29105"/>
        <label>2</label>
    </ligand>
</feature>
<evidence type="ECO:0000256" key="12">
    <source>
        <dbReference type="PIRNR" id="PIRNR000948"/>
    </source>
</evidence>
<dbReference type="SUPFAM" id="SSF47862">
    <property type="entry name" value="Saposin"/>
    <property type="match status" value="1"/>
</dbReference>
<dbReference type="SUPFAM" id="SSF56300">
    <property type="entry name" value="Metallo-dependent phosphatases"/>
    <property type="match status" value="1"/>
</dbReference>
<proteinExistence type="inferred from homology"/>
<comment type="similarity">
    <text evidence="2 12">Belongs to the acid sphingomyelinase family.</text>
</comment>
<evidence type="ECO:0000256" key="15">
    <source>
        <dbReference type="SAM" id="SignalP"/>
    </source>
</evidence>
<comment type="caution">
    <text evidence="17">The sequence shown here is derived from an EMBL/GenBank/DDBJ whole genome shotgun (WGS) entry which is preliminary data.</text>
</comment>
<dbReference type="GO" id="GO:0005615">
    <property type="term" value="C:extracellular space"/>
    <property type="evidence" value="ECO:0007669"/>
    <property type="project" value="TreeGrafter"/>
</dbReference>
<name>A0AAW2HDK8_9NEOP</name>
<dbReference type="PIRSF" id="PIRSF000948">
    <property type="entry name" value="Sphingomy_PDE"/>
    <property type="match status" value="1"/>
</dbReference>
<keyword evidence="3" id="KW-0964">Secreted</keyword>
<dbReference type="GO" id="GO:0016020">
    <property type="term" value="C:membrane"/>
    <property type="evidence" value="ECO:0007669"/>
    <property type="project" value="GOC"/>
</dbReference>
<evidence type="ECO:0000256" key="7">
    <source>
        <dbReference type="ARBA" id="ARBA00022833"/>
    </source>
</evidence>
<sequence>MEIQRIFFILGFCLLVSGKPANEVFNDDYCDPLVVTLGDYYSPKVKCNIGEERIRAKQIQLLQKYMLELGIDETNKNREPIVQELKNLIDAGTRNFEPPSLTCTACSSAVNLFKLLVSGNSTTDDILNVGVALCTDLNVMYAKMCRGIVQVYGESFIDIIKRTPYDSRTFCSILLNGVCYLDAANKIKWDVAIPPNKPPVLKLKENPGKPKLKVLHLSDTHWDAEYEEGTSAECRSILCCRNNSVPIPGHQEISGKYGGWKCDLPEATFDSLIQHIKEQHKDIDYIIWTGDIPAHDLWSQNESSNYDILKRTLEKLEKAFPNTPVYPALGNHESVPPNLYPTKNDLPNDPLSWLYQKLNKEWHFWLPGNNSETILRGGFYSVLAKPKLRIISMNMNYCYTMNWWLLVNGVDPEKELQWLVSELRKAEENGEKVHIIGHVPSGYHECVKAWQTNFYKIVNRFENTVTAQFFGHTHTDEFEIFYDMKDNSRPFGIGYVGPSVTTYTYMNPGYRVYYVDGDYEGTTRYVLDHETWIMNLKTSNEKRAALWEKLYTAKEGYNMTSLFPEDWHKVYESMKKSNEVMDLYLKYYWKDSPKRPDCDANCRMKLLCDIRSCVQYVRVFDTNIIENRRREVNRQ</sequence>
<evidence type="ECO:0000256" key="9">
    <source>
        <dbReference type="ARBA" id="ARBA00023180"/>
    </source>
</evidence>
<evidence type="ECO:0000256" key="4">
    <source>
        <dbReference type="ARBA" id="ARBA00022723"/>
    </source>
</evidence>
<comment type="subcellular location">
    <subcellularLocation>
        <location evidence="1">Secreted</location>
    </subcellularLocation>
</comment>
<keyword evidence="6 12" id="KW-0378">Hydrolase</keyword>
<feature type="chain" id="PRO_5043643510" description="Sphingomyelin phosphodiesterase" evidence="15">
    <location>
        <begin position="19"/>
        <end position="635"/>
    </location>
</feature>
<dbReference type="InterPro" id="IPR029052">
    <property type="entry name" value="Metallo-depent_PP-like"/>
</dbReference>